<dbReference type="Gene3D" id="3.10.450.50">
    <property type="match status" value="1"/>
</dbReference>
<reference evidence="1 2" key="1">
    <citation type="submission" date="2021-03" db="EMBL/GenBank/DDBJ databases">
        <title>Genomic Encyclopedia of Type Strains, Phase IV (KMG-IV): sequencing the most valuable type-strain genomes for metagenomic binning, comparative biology and taxonomic classification.</title>
        <authorList>
            <person name="Goeker M."/>
        </authorList>
    </citation>
    <scope>NUCLEOTIDE SEQUENCE [LARGE SCALE GENOMIC DNA]</scope>
    <source>
        <strain evidence="1 2">DSM 6139</strain>
    </source>
</reference>
<accession>A0ABS4G0B1</accession>
<evidence type="ECO:0000313" key="2">
    <source>
        <dbReference type="Proteomes" id="UP001519271"/>
    </source>
</evidence>
<organism evidence="1 2">
    <name type="scientific">Youngiibacter multivorans</name>
    <dbReference type="NCBI Taxonomy" id="937251"/>
    <lineage>
        <taxon>Bacteria</taxon>
        <taxon>Bacillati</taxon>
        <taxon>Bacillota</taxon>
        <taxon>Clostridia</taxon>
        <taxon>Eubacteriales</taxon>
        <taxon>Clostridiaceae</taxon>
        <taxon>Youngiibacter</taxon>
    </lineage>
</organism>
<dbReference type="Pfam" id="PF10184">
    <property type="entry name" value="DUF2358"/>
    <property type="match status" value="1"/>
</dbReference>
<name>A0ABS4G0B1_9CLOT</name>
<proteinExistence type="predicted"/>
<comment type="caution">
    <text evidence="1">The sequence shown here is derived from an EMBL/GenBank/DDBJ whole genome shotgun (WGS) entry which is preliminary data.</text>
</comment>
<dbReference type="InterPro" id="IPR032710">
    <property type="entry name" value="NTF2-like_dom_sf"/>
</dbReference>
<dbReference type="InterPro" id="IPR018790">
    <property type="entry name" value="DUF2358"/>
</dbReference>
<dbReference type="EMBL" id="JAGGKC010000002">
    <property type="protein sequence ID" value="MBP1917971.1"/>
    <property type="molecule type" value="Genomic_DNA"/>
</dbReference>
<gene>
    <name evidence="1" type="ORF">J2Z34_000442</name>
</gene>
<dbReference type="Proteomes" id="UP001519271">
    <property type="component" value="Unassembled WGS sequence"/>
</dbReference>
<protein>
    <recommendedName>
        <fullName evidence="3">Limonene-1,2-epoxide hydrolase</fullName>
    </recommendedName>
</protein>
<dbReference type="SUPFAM" id="SSF54427">
    <property type="entry name" value="NTF2-like"/>
    <property type="match status" value="1"/>
</dbReference>
<keyword evidence="2" id="KW-1185">Reference proteome</keyword>
<evidence type="ECO:0000313" key="1">
    <source>
        <dbReference type="EMBL" id="MBP1917971.1"/>
    </source>
</evidence>
<sequence>MEIDYDKDYLESNSLEPLSVDSVYQLWSKTYNTQGKTDWSHLFPYYDENIVFQDSIQRVEGIVEFKSMCQRLTTRCESLSMELKNVLKSDNIIMIEWIMTMSFKKYPSTPLYGSTRLTLNDKGLIAEQRDYYDMWGDIFNNIPRFNKMYRRFLARKFG</sequence>
<evidence type="ECO:0008006" key="3">
    <source>
        <dbReference type="Google" id="ProtNLM"/>
    </source>
</evidence>
<dbReference type="RefSeq" id="WP_209458216.1">
    <property type="nucleotide sequence ID" value="NZ_JAGGKC010000002.1"/>
</dbReference>